<dbReference type="Proteomes" id="UP000831701">
    <property type="component" value="Chromosome 17"/>
</dbReference>
<protein>
    <submittedName>
        <fullName evidence="1">Uncharacterized protein</fullName>
    </submittedName>
</protein>
<organism evidence="1 2">
    <name type="scientific">Scortum barcoo</name>
    <name type="common">barcoo grunter</name>
    <dbReference type="NCBI Taxonomy" id="214431"/>
    <lineage>
        <taxon>Eukaryota</taxon>
        <taxon>Metazoa</taxon>
        <taxon>Chordata</taxon>
        <taxon>Craniata</taxon>
        <taxon>Vertebrata</taxon>
        <taxon>Euteleostomi</taxon>
        <taxon>Actinopterygii</taxon>
        <taxon>Neopterygii</taxon>
        <taxon>Teleostei</taxon>
        <taxon>Neoteleostei</taxon>
        <taxon>Acanthomorphata</taxon>
        <taxon>Eupercaria</taxon>
        <taxon>Centrarchiformes</taxon>
        <taxon>Terapontoidei</taxon>
        <taxon>Terapontidae</taxon>
        <taxon>Scortum</taxon>
    </lineage>
</organism>
<proteinExistence type="predicted"/>
<name>A0ACB8VVE1_9TELE</name>
<evidence type="ECO:0000313" key="2">
    <source>
        <dbReference type="Proteomes" id="UP000831701"/>
    </source>
</evidence>
<comment type="caution">
    <text evidence="1">The sequence shown here is derived from an EMBL/GenBank/DDBJ whole genome shotgun (WGS) entry which is preliminary data.</text>
</comment>
<keyword evidence="2" id="KW-1185">Reference proteome</keyword>
<dbReference type="EMBL" id="CM041547">
    <property type="protein sequence ID" value="KAI3359476.1"/>
    <property type="molecule type" value="Genomic_DNA"/>
</dbReference>
<accession>A0ACB8VVE1</accession>
<evidence type="ECO:0000313" key="1">
    <source>
        <dbReference type="EMBL" id="KAI3359476.1"/>
    </source>
</evidence>
<gene>
    <name evidence="1" type="ORF">L3Q82_013783</name>
</gene>
<feature type="non-terminal residue" evidence="1">
    <location>
        <position position="1855"/>
    </location>
</feature>
<sequence length="1855" mass="201729">MLTRRLTRPLSPAAFSRTAGTSGGVGRWQLRAVIERHRNELEAAQKFLEQAAIENLPTFLVELSKVLANPGNTQVARVAAGLQVKNSLTSKDPDVKTQYQQRWLAIDANARSPRDQELCKNPEHAYAVLQTLGTETYRPSSARRRSVCVAGIACAEIPVNQWPELIPQLVANVTDPSSTEHMKESTLEAIGYICQDIDPEQLQENANQILTAIIQGMRKEEPSNNVKLAATNALLNSLEFTKANFDKEVHTHHFLSSVGSSVVPKTERHFIMQVVCEATQCPDTRVRVAALQNLVKIMSLYYQYMETYMGPALFAITIEAMKSDIDEVALQGIEFWSNVCDEEMDLAIEASEASEQGRPPEHTSKFYAKGALQYLVPILTQTLSKQDENDDDDDWNPCKAAGVCLMLLATCCEDDVVPHVLPFIKEHIKHPDWRYRDASVMAFGSILEGPELSQLKPLVIQVSRLPTPLHRSWCLSCHALPPPPPQAMPTLIELMKDPSVVVRDTTAWTVGRICELLPEAAINEVYLAPLLQCLIEGLGAEPRVASNVCWAFSSLAEAAYEATDAAEDQEEPSTYCLSSSFEIIVQKLLETTDRPDGHQNNLRSAAYEALMEIVKNSAKDCYPAVQKTTLVIMERLQQVLQMESHIQSTSDRIQFNDLQSLLCATLQNVLRKVQHQDALQISDVVMASLLRMFQSTAGSGGVQEDALMAVSTLVEVLGSDFQKYMDAFKPFLGIGLKNYAEYQVCLAAVGLVCDLCRALMSNILPYCDEIMQLLLENLGNENVHRSVKPQILSAFGDIALAIGGEFKKYLDIVLDTLQQASQAQVDKTDYDMVDYLNELREGCLEAYTGIIQGLKGDQENVHPDVMLVQPRVEFILSFIHHIAEDEDHSDGVVANAAGLIGDLCTAFGKDVMKLVEVRPLINDLLTEGRRSKTTKTKTLATWATKELRKLKSQAWMNDAQQDPSPDFVLMRLVSAAEYDRLDEPDDLLSGGGGFGPVKSVLGHHGGFDLDSSGPPAGLGSASPHYSSPLPGKGELDGGLVLTQAPPGSEAPLSPPPPEDFAVAAQRFVDFPVQHGPGGPGTRAQLMVFQNLLRSGDRILECGLEQPPPDRQRQQLDSGPGTGPGSTTAGPGPGGGKDQISAEENLQPQWHPVLRLASQTAQQDVQGLDSEPGSVLCHRHRLLTDRLAKWPPGLLDQALRLGLLEPRKNCSSGGGEDPVLALARRLGQLGEGREGGGGVGGEMVPPLPRCSCHSVLGSGTGGEDPSETSDALLVLEGLGSEEVGRLGREGQGGGGIEKEERVGEAMGGDAWEAGPVFSSGTLSGLMRQVHRLAEEAGVCTRSGLPLLAGRPSVPPVSLPCSVALPALPHHQHRPCPYPLSAHRPSRPAAVPSPLAGSRSPSTPPCPPVLPPASSPAPVPLATTEPRHPHSAPGGRPVCLPWRGIRGGSGPGGGGGGRSRVPPPGGPGGEVGEEVRRQEGRGRLQVSRPHSAFSPVPFTPAFTGETVSLVDVDISRRGMNSLHPPTPPPPPRRSLSLLDDFGGPPQQQGPFMERSVGASMQSLPPRPLALPPPLSTIQHSLSLNDTFLRGLPRPVPLRPDGQHPPPRLSPRCPLSRPDAGSFATSLRELEKVGPQGGATGWALCSFLQCGWYWGPMNWEDAEMKLKGKPDGSFLVRDSSDPRYILSLSFRSQGVTHHTRMEHYRGTFSLWCHPKFEDRCHSVVEFIERAIMHSKNGKFLYFLRSRVPGLPPTPVQLLYPVSRFSSVKSLQHLCRFCIRQLVRIDHIQELPLPTCFTFIFILMRRYSLSLQASDLLPEEVLLLRPRGGDQPIPEGKRTGAQQPPGGPVSNVAPEPQRT</sequence>
<reference evidence="1" key="1">
    <citation type="submission" date="2022-04" db="EMBL/GenBank/DDBJ databases">
        <title>Jade perch genome.</title>
        <authorList>
            <person name="Chao B."/>
        </authorList>
    </citation>
    <scope>NUCLEOTIDE SEQUENCE</scope>
    <source>
        <strain evidence="1">CB-2022</strain>
    </source>
</reference>